<dbReference type="PANTHER" id="PTHR46796">
    <property type="entry name" value="HTH-TYPE TRANSCRIPTIONAL ACTIVATOR RHAS-RELATED"/>
    <property type="match status" value="1"/>
</dbReference>
<sequence length="539" mass="60967">MMEQADGQAAGASSIYICSRMELVREAACRVHIHARTAHYVMLIVSEGTGYLALAGGGADLQRGGCVLLGPGTSTRLEVGEEGAIFYQIEFAAVSYRGTETDAPAMTSPAAFDEWLRQSVMVCGAFSACLTQVETLYRHRMERDELERMEQQLRFQSLLLFLLRQFRQAGGLCGMRHDVQRSVEYVLEHYDEPLTVEALAAMSATSRWKYTQTFKEMTGQLPVDFLNTVRIEKAQQLLMLTDDKLHQIARTVGFNSEYYFNRKFKQMVGVTPGQYRGCKQNQLRLFAPFLEDYLLALGVVPIVQYSHKHWGRQEYLNLPEVPAFDITSGDWAALARYKPEFILLDDGYKRWNLEQCARISPVFKLPYCAEDWQVTLQAVGAILGRTDRAAAAIRRYRDNCAEAKARLSRTVRNETVAVLRLSSKSVILYGGSERGYTGPLLYGDLGLAQPDVVRTLARNERRVSLTPEELARLDADHLFVTFDNEEGQQTGRELLQSPLWNSLPAVKGHRVYEVDFLAWMNFGVLSHNRKIDDVLRVLG</sequence>
<dbReference type="RefSeq" id="WP_218091054.1">
    <property type="nucleotide sequence ID" value="NZ_CAJVAS010000004.1"/>
</dbReference>
<dbReference type="PROSITE" id="PS00041">
    <property type="entry name" value="HTH_ARAC_FAMILY_1"/>
    <property type="match status" value="1"/>
</dbReference>
<evidence type="ECO:0000313" key="7">
    <source>
        <dbReference type="Proteomes" id="UP000693672"/>
    </source>
</evidence>
<feature type="domain" description="HTH araC/xylS-type" evidence="4">
    <location>
        <begin position="180"/>
        <end position="278"/>
    </location>
</feature>
<dbReference type="PROSITE" id="PS50983">
    <property type="entry name" value="FE_B12_PBP"/>
    <property type="match status" value="1"/>
</dbReference>
<dbReference type="GO" id="GO:0043565">
    <property type="term" value="F:sequence-specific DNA binding"/>
    <property type="evidence" value="ECO:0007669"/>
    <property type="project" value="InterPro"/>
</dbReference>
<keyword evidence="7" id="KW-1185">Reference proteome</keyword>
<evidence type="ECO:0000259" key="4">
    <source>
        <dbReference type="PROSITE" id="PS01124"/>
    </source>
</evidence>
<dbReference type="InterPro" id="IPR018060">
    <property type="entry name" value="HTH_AraC"/>
</dbReference>
<reference evidence="6" key="1">
    <citation type="submission" date="2021-06" db="EMBL/GenBank/DDBJ databases">
        <authorList>
            <person name="Criscuolo A."/>
        </authorList>
    </citation>
    <scope>NUCLEOTIDE SEQUENCE</scope>
    <source>
        <strain evidence="6">CIP111600</strain>
    </source>
</reference>
<dbReference type="SMART" id="SM00342">
    <property type="entry name" value="HTH_ARAC"/>
    <property type="match status" value="1"/>
</dbReference>
<name>A0A916NGU7_9BACL</name>
<dbReference type="InterPro" id="IPR018062">
    <property type="entry name" value="HTH_AraC-typ_CS"/>
</dbReference>
<dbReference type="EMBL" id="CAJVAS010000004">
    <property type="protein sequence ID" value="CAG7610376.1"/>
    <property type="molecule type" value="Genomic_DNA"/>
</dbReference>
<evidence type="ECO:0000256" key="1">
    <source>
        <dbReference type="ARBA" id="ARBA00023015"/>
    </source>
</evidence>
<comment type="caution">
    <text evidence="6">The sequence shown here is derived from an EMBL/GenBank/DDBJ whole genome shotgun (WGS) entry which is preliminary data.</text>
</comment>
<organism evidence="6 7">
    <name type="scientific">Paenibacillus solanacearum</name>
    <dbReference type="NCBI Taxonomy" id="2048548"/>
    <lineage>
        <taxon>Bacteria</taxon>
        <taxon>Bacillati</taxon>
        <taxon>Bacillota</taxon>
        <taxon>Bacilli</taxon>
        <taxon>Bacillales</taxon>
        <taxon>Paenibacillaceae</taxon>
        <taxon>Paenibacillus</taxon>
    </lineage>
</organism>
<dbReference type="InterPro" id="IPR002491">
    <property type="entry name" value="ABC_transptr_periplasmic_BD"/>
</dbReference>
<evidence type="ECO:0000256" key="2">
    <source>
        <dbReference type="ARBA" id="ARBA00023125"/>
    </source>
</evidence>
<keyword evidence="1" id="KW-0805">Transcription regulation</keyword>
<feature type="domain" description="Fe/B12 periplasmic-binding" evidence="5">
    <location>
        <begin position="282"/>
        <end position="539"/>
    </location>
</feature>
<dbReference type="Pfam" id="PF12833">
    <property type="entry name" value="HTH_18"/>
    <property type="match status" value="1"/>
</dbReference>
<protein>
    <submittedName>
        <fullName evidence="6">HTH-type transcriptional activator Btr</fullName>
    </submittedName>
</protein>
<gene>
    <name evidence="6" type="primary">btr_6</name>
    <name evidence="6" type="ORF">PAESOLCIP111_01233</name>
</gene>
<keyword evidence="2" id="KW-0238">DNA-binding</keyword>
<keyword evidence="3" id="KW-0804">Transcription</keyword>
<evidence type="ECO:0000259" key="5">
    <source>
        <dbReference type="PROSITE" id="PS50983"/>
    </source>
</evidence>
<proteinExistence type="predicted"/>
<evidence type="ECO:0000313" key="6">
    <source>
        <dbReference type="EMBL" id="CAG7610376.1"/>
    </source>
</evidence>
<dbReference type="InterPro" id="IPR050204">
    <property type="entry name" value="AraC_XylS_family_regulators"/>
</dbReference>
<dbReference type="Proteomes" id="UP000693672">
    <property type="component" value="Unassembled WGS sequence"/>
</dbReference>
<dbReference type="Pfam" id="PF01497">
    <property type="entry name" value="Peripla_BP_2"/>
    <property type="match status" value="1"/>
</dbReference>
<dbReference type="GO" id="GO:0003700">
    <property type="term" value="F:DNA-binding transcription factor activity"/>
    <property type="evidence" value="ECO:0007669"/>
    <property type="project" value="InterPro"/>
</dbReference>
<dbReference type="AlphaFoldDB" id="A0A916NGU7"/>
<evidence type="ECO:0000256" key="3">
    <source>
        <dbReference type="ARBA" id="ARBA00023163"/>
    </source>
</evidence>
<accession>A0A916NGU7</accession>
<dbReference type="PROSITE" id="PS01124">
    <property type="entry name" value="HTH_ARAC_FAMILY_2"/>
    <property type="match status" value="1"/>
</dbReference>